<proteinExistence type="predicted"/>
<gene>
    <name evidence="1" type="ORF">CCAP1982_LOCUS1934</name>
</gene>
<dbReference type="EMBL" id="CAJHJT010000001">
    <property type="protein sequence ID" value="CAD6993109.1"/>
    <property type="molecule type" value="Genomic_DNA"/>
</dbReference>
<reference evidence="1" key="1">
    <citation type="submission" date="2020-11" db="EMBL/GenBank/DDBJ databases">
        <authorList>
            <person name="Whitehead M."/>
        </authorList>
    </citation>
    <scope>NUCLEOTIDE SEQUENCE</scope>
    <source>
        <strain evidence="1">EGII</strain>
    </source>
</reference>
<evidence type="ECO:0000313" key="1">
    <source>
        <dbReference type="EMBL" id="CAD6993109.1"/>
    </source>
</evidence>
<name>A0A811U2H1_CERCA</name>
<protein>
    <submittedName>
        <fullName evidence="1">(Mediterranean fruit fly) hypothetical protein</fullName>
    </submittedName>
</protein>
<evidence type="ECO:0000313" key="2">
    <source>
        <dbReference type="Proteomes" id="UP000606786"/>
    </source>
</evidence>
<accession>A0A811U2H1</accession>
<sequence>MEMPTTCIDYNCNSMSSGTTMSNTAPPTIADNMTVKSSSQHPHAPRHFPLGGRQYHRGSPGFSKLVLSKYSSMSGKEWGECGKTCGLAVTQHASSAHLPYLPTTLRTNVDQIEEIVSYPARPNLISPERLGFKRDFKEQTTSSIMELLVGAYEQHYYWFD</sequence>
<dbReference type="Proteomes" id="UP000606786">
    <property type="component" value="Unassembled WGS sequence"/>
</dbReference>
<organism evidence="1 2">
    <name type="scientific">Ceratitis capitata</name>
    <name type="common">Mediterranean fruit fly</name>
    <name type="synonym">Tephritis capitata</name>
    <dbReference type="NCBI Taxonomy" id="7213"/>
    <lineage>
        <taxon>Eukaryota</taxon>
        <taxon>Metazoa</taxon>
        <taxon>Ecdysozoa</taxon>
        <taxon>Arthropoda</taxon>
        <taxon>Hexapoda</taxon>
        <taxon>Insecta</taxon>
        <taxon>Pterygota</taxon>
        <taxon>Neoptera</taxon>
        <taxon>Endopterygota</taxon>
        <taxon>Diptera</taxon>
        <taxon>Brachycera</taxon>
        <taxon>Muscomorpha</taxon>
        <taxon>Tephritoidea</taxon>
        <taxon>Tephritidae</taxon>
        <taxon>Ceratitis</taxon>
        <taxon>Ceratitis</taxon>
    </lineage>
</organism>
<keyword evidence="2" id="KW-1185">Reference proteome</keyword>
<comment type="caution">
    <text evidence="1">The sequence shown here is derived from an EMBL/GenBank/DDBJ whole genome shotgun (WGS) entry which is preliminary data.</text>
</comment>
<dbReference type="AlphaFoldDB" id="A0A811U2H1"/>